<dbReference type="InterPro" id="IPR052954">
    <property type="entry name" value="GPCR-Ligand_Int"/>
</dbReference>
<dbReference type="InterPro" id="IPR017452">
    <property type="entry name" value="GPCR_Rhodpsn_7TM"/>
</dbReference>
<feature type="domain" description="G-protein coupled receptors family 1 profile" evidence="6">
    <location>
        <begin position="31"/>
        <end position="279"/>
    </location>
</feature>
<evidence type="ECO:0000256" key="2">
    <source>
        <dbReference type="ARBA" id="ARBA00022692"/>
    </source>
</evidence>
<dbReference type="GO" id="GO:0016020">
    <property type="term" value="C:membrane"/>
    <property type="evidence" value="ECO:0007669"/>
    <property type="project" value="UniProtKB-SubCell"/>
</dbReference>
<name>A0A815BD96_9BILA</name>
<feature type="transmembrane region" description="Helical" evidence="5">
    <location>
        <begin position="52"/>
        <end position="70"/>
    </location>
</feature>
<feature type="transmembrane region" description="Helical" evidence="5">
    <location>
        <begin position="20"/>
        <end position="40"/>
    </location>
</feature>
<feature type="transmembrane region" description="Helical" evidence="5">
    <location>
        <begin position="228"/>
        <end position="253"/>
    </location>
</feature>
<evidence type="ECO:0000256" key="1">
    <source>
        <dbReference type="ARBA" id="ARBA00004370"/>
    </source>
</evidence>
<proteinExistence type="predicted"/>
<dbReference type="GO" id="GO:0004930">
    <property type="term" value="F:G protein-coupled receptor activity"/>
    <property type="evidence" value="ECO:0007669"/>
    <property type="project" value="InterPro"/>
</dbReference>
<evidence type="ECO:0000313" key="7">
    <source>
        <dbReference type="EMBL" id="CAF1266054.1"/>
    </source>
</evidence>
<evidence type="ECO:0000259" key="6">
    <source>
        <dbReference type="PROSITE" id="PS50262"/>
    </source>
</evidence>
<comment type="subcellular location">
    <subcellularLocation>
        <location evidence="1">Membrane</location>
    </subcellularLocation>
</comment>
<dbReference type="Pfam" id="PF00001">
    <property type="entry name" value="7tm_1"/>
    <property type="match status" value="1"/>
</dbReference>
<dbReference type="PROSITE" id="PS50262">
    <property type="entry name" value="G_PROTEIN_RECEP_F1_2"/>
    <property type="match status" value="1"/>
</dbReference>
<evidence type="ECO:0000313" key="8">
    <source>
        <dbReference type="EMBL" id="CAF4124235.1"/>
    </source>
</evidence>
<sequence>MSNNTTTNVKSTEHLVTTYYPLVLVINGTLLNVLILIVLYRPTFRNTKKQPIIHYMRAIAIFDIFMLYGWNLDHYLSSKHGFRLLTYSIATCKIFGFLNYFAGHSSAWLRVFMCFDRYISASRLRRPWCSRQKGVLIIISCIIILVTLFNFHFLIFACFYRPNGTIDPNAQLYQIYPLWDNINLGVYNCIPFILMVIFNSGVFIYHLIKRRRVRVIQQSQIQHRAISITLVITTFLFLTMTIPATIVAAFFATAPPTDLAKILDSILYTYHLTSFPLYLITFKEFRWEFIKMITCKNNNRRIVPTQVVIAIARTPNQL</sequence>
<evidence type="ECO:0000256" key="4">
    <source>
        <dbReference type="ARBA" id="ARBA00023136"/>
    </source>
</evidence>
<dbReference type="PANTHER" id="PTHR46641">
    <property type="entry name" value="FMRFAMIDE RECEPTOR-RELATED"/>
    <property type="match status" value="1"/>
</dbReference>
<dbReference type="EMBL" id="CAJOBB010005319">
    <property type="protein sequence ID" value="CAF4124235.1"/>
    <property type="molecule type" value="Genomic_DNA"/>
</dbReference>
<protein>
    <recommendedName>
        <fullName evidence="6">G-protein coupled receptors family 1 profile domain-containing protein</fullName>
    </recommendedName>
</protein>
<comment type="caution">
    <text evidence="7">The sequence shown here is derived from an EMBL/GenBank/DDBJ whole genome shotgun (WGS) entry which is preliminary data.</text>
</comment>
<dbReference type="Gene3D" id="1.20.1070.10">
    <property type="entry name" value="Rhodopsin 7-helix transmembrane proteins"/>
    <property type="match status" value="1"/>
</dbReference>
<dbReference type="SUPFAM" id="SSF81321">
    <property type="entry name" value="Family A G protein-coupled receptor-like"/>
    <property type="match status" value="1"/>
</dbReference>
<keyword evidence="4 5" id="KW-0472">Membrane</keyword>
<feature type="transmembrane region" description="Helical" evidence="5">
    <location>
        <begin position="82"/>
        <end position="102"/>
    </location>
</feature>
<reference evidence="7" key="1">
    <citation type="submission" date="2021-02" db="EMBL/GenBank/DDBJ databases">
        <authorList>
            <person name="Nowell W R."/>
        </authorList>
    </citation>
    <scope>NUCLEOTIDE SEQUENCE</scope>
</reference>
<evidence type="ECO:0000256" key="5">
    <source>
        <dbReference type="SAM" id="Phobius"/>
    </source>
</evidence>
<evidence type="ECO:0000313" key="9">
    <source>
        <dbReference type="Proteomes" id="UP000663860"/>
    </source>
</evidence>
<accession>A0A815BD96</accession>
<evidence type="ECO:0000256" key="3">
    <source>
        <dbReference type="ARBA" id="ARBA00022989"/>
    </source>
</evidence>
<feature type="transmembrane region" description="Helical" evidence="5">
    <location>
        <begin position="182"/>
        <end position="208"/>
    </location>
</feature>
<dbReference type="Proteomes" id="UP000663868">
    <property type="component" value="Unassembled WGS sequence"/>
</dbReference>
<feature type="transmembrane region" description="Helical" evidence="5">
    <location>
        <begin position="265"/>
        <end position="282"/>
    </location>
</feature>
<keyword evidence="2 5" id="KW-0812">Transmembrane</keyword>
<organism evidence="7 9">
    <name type="scientific">Adineta steineri</name>
    <dbReference type="NCBI Taxonomy" id="433720"/>
    <lineage>
        <taxon>Eukaryota</taxon>
        <taxon>Metazoa</taxon>
        <taxon>Spiralia</taxon>
        <taxon>Gnathifera</taxon>
        <taxon>Rotifera</taxon>
        <taxon>Eurotatoria</taxon>
        <taxon>Bdelloidea</taxon>
        <taxon>Adinetida</taxon>
        <taxon>Adinetidae</taxon>
        <taxon>Adineta</taxon>
    </lineage>
</organism>
<gene>
    <name evidence="7" type="ORF">IZO911_LOCUS32158</name>
    <name evidence="8" type="ORF">KXQ929_LOCUS35817</name>
</gene>
<feature type="transmembrane region" description="Helical" evidence="5">
    <location>
        <begin position="135"/>
        <end position="162"/>
    </location>
</feature>
<dbReference type="Proteomes" id="UP000663860">
    <property type="component" value="Unassembled WGS sequence"/>
</dbReference>
<dbReference type="AlphaFoldDB" id="A0A815BD96"/>
<dbReference type="EMBL" id="CAJNOE010000548">
    <property type="protein sequence ID" value="CAF1266054.1"/>
    <property type="molecule type" value="Genomic_DNA"/>
</dbReference>
<dbReference type="InterPro" id="IPR000276">
    <property type="entry name" value="GPCR_Rhodpsn"/>
</dbReference>
<keyword evidence="3 5" id="KW-1133">Transmembrane helix</keyword>